<evidence type="ECO:0000313" key="9">
    <source>
        <dbReference type="EMBL" id="RSR62663.1"/>
    </source>
</evidence>
<dbReference type="GO" id="GO:0055085">
    <property type="term" value="P:transmembrane transport"/>
    <property type="evidence" value="ECO:0007669"/>
    <property type="project" value="InterPro"/>
</dbReference>
<keyword evidence="5 7" id="KW-1133">Transmembrane helix</keyword>
<dbReference type="SUPFAM" id="SSF161098">
    <property type="entry name" value="MetI-like"/>
    <property type="match status" value="1"/>
</dbReference>
<feature type="non-terminal residue" evidence="9">
    <location>
        <position position="1"/>
    </location>
</feature>
<dbReference type="PROSITE" id="PS50928">
    <property type="entry name" value="ABC_TM1"/>
    <property type="match status" value="1"/>
</dbReference>
<dbReference type="CDD" id="cd06261">
    <property type="entry name" value="TM_PBP2"/>
    <property type="match status" value="1"/>
</dbReference>
<evidence type="ECO:0000256" key="5">
    <source>
        <dbReference type="ARBA" id="ARBA00022989"/>
    </source>
</evidence>
<keyword evidence="6 7" id="KW-0472">Membrane</keyword>
<name>A0A3R9S8U2_ACIBA</name>
<dbReference type="Pfam" id="PF00528">
    <property type="entry name" value="BPD_transp_1"/>
    <property type="match status" value="1"/>
</dbReference>
<dbReference type="Proteomes" id="UP000280073">
    <property type="component" value="Unassembled WGS sequence"/>
</dbReference>
<proteinExistence type="inferred from homology"/>
<comment type="subcellular location">
    <subcellularLocation>
        <location evidence="1 7">Cell membrane</location>
        <topology evidence="1 7">Multi-pass membrane protein</topology>
    </subcellularLocation>
</comment>
<comment type="similarity">
    <text evidence="7">Belongs to the binding-protein-dependent transport system permease family.</text>
</comment>
<organism evidence="9 10">
    <name type="scientific">Acinetobacter baumannii</name>
    <dbReference type="NCBI Taxonomy" id="470"/>
    <lineage>
        <taxon>Bacteria</taxon>
        <taxon>Pseudomonadati</taxon>
        <taxon>Pseudomonadota</taxon>
        <taxon>Gammaproteobacteria</taxon>
        <taxon>Moraxellales</taxon>
        <taxon>Moraxellaceae</taxon>
        <taxon>Acinetobacter</taxon>
        <taxon>Acinetobacter calcoaceticus/baumannii complex</taxon>
    </lineage>
</organism>
<feature type="domain" description="ABC transmembrane type-1" evidence="8">
    <location>
        <begin position="1"/>
        <end position="123"/>
    </location>
</feature>
<comment type="caution">
    <text evidence="9">The sequence shown here is derived from an EMBL/GenBank/DDBJ whole genome shotgun (WGS) entry which is preliminary data.</text>
</comment>
<evidence type="ECO:0000259" key="8">
    <source>
        <dbReference type="PROSITE" id="PS50928"/>
    </source>
</evidence>
<dbReference type="AlphaFoldDB" id="A0A3R9S8U2"/>
<protein>
    <submittedName>
        <fullName evidence="9">ABC transporter permease subunit</fullName>
    </submittedName>
</protein>
<dbReference type="PANTHER" id="PTHR30450">
    <property type="entry name" value="ABC TRANSPORTER PERMEASE"/>
    <property type="match status" value="1"/>
</dbReference>
<feature type="transmembrane region" description="Helical" evidence="7">
    <location>
        <begin position="61"/>
        <end position="82"/>
    </location>
</feature>
<evidence type="ECO:0000256" key="4">
    <source>
        <dbReference type="ARBA" id="ARBA00022692"/>
    </source>
</evidence>
<dbReference type="InterPro" id="IPR051322">
    <property type="entry name" value="AA_ABC_Transporter_Permease"/>
</dbReference>
<keyword evidence="3" id="KW-1003">Cell membrane</keyword>
<evidence type="ECO:0000256" key="1">
    <source>
        <dbReference type="ARBA" id="ARBA00004651"/>
    </source>
</evidence>
<accession>A0A3R9S8U2</accession>
<evidence type="ECO:0000256" key="6">
    <source>
        <dbReference type="ARBA" id="ARBA00023136"/>
    </source>
</evidence>
<evidence type="ECO:0000256" key="3">
    <source>
        <dbReference type="ARBA" id="ARBA00022475"/>
    </source>
</evidence>
<dbReference type="GO" id="GO:0006865">
    <property type="term" value="P:amino acid transport"/>
    <property type="evidence" value="ECO:0007669"/>
    <property type="project" value="TreeGrafter"/>
</dbReference>
<gene>
    <name evidence="9" type="ORF">EA686_03510</name>
</gene>
<dbReference type="EMBL" id="RFDI01000115">
    <property type="protein sequence ID" value="RSR62663.1"/>
    <property type="molecule type" value="Genomic_DNA"/>
</dbReference>
<sequence>REGINCTILAFALNTSAYTTEIFAGAIRSIPHGEIEAAQAFGMSKWKLYTRIIIPSMLRRALPFYGNEVILMLHATTIAFTATVPDILKIARDVNAATYDTFSAFGIAAVLYAVLAFILIWIFRKLEKRWLAFLKPSNH</sequence>
<dbReference type="InterPro" id="IPR000515">
    <property type="entry name" value="MetI-like"/>
</dbReference>
<feature type="transmembrane region" description="Helical" evidence="7">
    <location>
        <begin position="102"/>
        <end position="123"/>
    </location>
</feature>
<keyword evidence="2 7" id="KW-0813">Transport</keyword>
<evidence type="ECO:0000256" key="2">
    <source>
        <dbReference type="ARBA" id="ARBA00022448"/>
    </source>
</evidence>
<dbReference type="Gene3D" id="1.10.3720.10">
    <property type="entry name" value="MetI-like"/>
    <property type="match status" value="1"/>
</dbReference>
<keyword evidence="4 7" id="KW-0812">Transmembrane</keyword>
<dbReference type="GO" id="GO:0005886">
    <property type="term" value="C:plasma membrane"/>
    <property type="evidence" value="ECO:0007669"/>
    <property type="project" value="UniProtKB-SubCell"/>
</dbReference>
<reference evidence="9 10" key="1">
    <citation type="submission" date="2018-10" db="EMBL/GenBank/DDBJ databases">
        <title>GWAS and RNA-Seq identify cryptic mechanisms of antimicrobial resistance in Acinetobacter baumannii.</title>
        <authorList>
            <person name="Sahl J.W."/>
        </authorList>
    </citation>
    <scope>NUCLEOTIDE SEQUENCE [LARGE SCALE GENOMIC DNA]</scope>
    <source>
        <strain evidence="9 10">TG28175</strain>
    </source>
</reference>
<evidence type="ECO:0000313" key="10">
    <source>
        <dbReference type="Proteomes" id="UP000280073"/>
    </source>
</evidence>
<dbReference type="InterPro" id="IPR035906">
    <property type="entry name" value="MetI-like_sf"/>
</dbReference>
<evidence type="ECO:0000256" key="7">
    <source>
        <dbReference type="RuleBase" id="RU363032"/>
    </source>
</evidence>
<dbReference type="PANTHER" id="PTHR30450:SF5">
    <property type="entry name" value="HISTIDINE TRANSPORT SYSTEM PERMEASE PROTEIN HISM"/>
    <property type="match status" value="1"/>
</dbReference>